<feature type="transmembrane region" description="Helical" evidence="2">
    <location>
        <begin position="195"/>
        <end position="213"/>
    </location>
</feature>
<dbReference type="InterPro" id="IPR007658">
    <property type="entry name" value="DUF594"/>
</dbReference>
<dbReference type="Pfam" id="PF04578">
    <property type="entry name" value="DUF594"/>
    <property type="match status" value="1"/>
</dbReference>
<keyword evidence="2" id="KW-0812">Transmembrane</keyword>
<gene>
    <name evidence="4" type="ORF">URODEC1_LOCUS10734</name>
</gene>
<sequence length="824" mass="93173">MPQAASSLHEWFIQQYVEYGLELEHKGWIYHRIFFLFVGIVLLCLPSFNFYLVQFGIQYPVSTRPWEQVGLAAILCAIVAAVTYLPRISRRSHWLVLLLPLSCLFFPWLAAALIINIQRVVSTRLREQAENPQVEAEVLAAAIVVLQFLQFILNHERNRRRNHWLVQWGAWAAFYLPVPLAAFAVGVMLQFRRPYWLVAIFFAAGQTDTMATYRLDDDRQSMRRFAKRTLSLAYLILAFLQGVSYQRPMEILSMFFGFLVFSVDLIISSRKTIPSSDICMVAAEHVQAQSTAADTELPSPESCRSSTKKMIPSSDLPAEDVQEAQSAAADSEPDPRRVVVAVGSLGSLREAVSGCTTLQGILDLPSYYSGLKDTCLSSALFIQLLQRYDTPPTQVAADSTSSLNLFFKDLLVEKSTDTMDVCARAFKVVELQLSFIYDYFFSTHGSPSHTSYRLYINYSILKLVFLSSIPNYPTDEATAEPELGTSVHVLVLIELCQLVGYLTSNWLVVSYMCDRARNSQHTSWMLRILGTLSREAGSQECSWQNELGQYSLIEDFDHTSLKKRLLGRLLGRPQRGTIASPVALSDEIKRWVFDKAVSAESTGLTFLRQKQKELYDDELSWALSQETETHTILIWHIATWFCGKTEEKRARREVLSSSDYVVATKLSSYCAYLVRFVPELLPGHHTVTASIFHKALMEAALKFQGFTGPADTYARVKTWSAEDSSDQGILKLGIKLGRQLIHKDDRHWKIMADFWAEMLLLVAQSDNAIAHIEHVAKGGEFVTHLWAFLYNAGMHKDRAYIKRNKDNGDKSRQAFDGKGKGAAN</sequence>
<evidence type="ECO:0000313" key="5">
    <source>
        <dbReference type="Proteomes" id="UP001497457"/>
    </source>
</evidence>
<keyword evidence="2" id="KW-1133">Transmembrane helix</keyword>
<dbReference type="InterPro" id="IPR025315">
    <property type="entry name" value="DUF4220"/>
</dbReference>
<feature type="domain" description="DUF4220" evidence="3">
    <location>
        <begin position="171"/>
        <end position="554"/>
    </location>
</feature>
<feature type="region of interest" description="Disordered" evidence="1">
    <location>
        <begin position="291"/>
        <end position="316"/>
    </location>
</feature>
<organism evidence="4 5">
    <name type="scientific">Urochloa decumbens</name>
    <dbReference type="NCBI Taxonomy" id="240449"/>
    <lineage>
        <taxon>Eukaryota</taxon>
        <taxon>Viridiplantae</taxon>
        <taxon>Streptophyta</taxon>
        <taxon>Embryophyta</taxon>
        <taxon>Tracheophyta</taxon>
        <taxon>Spermatophyta</taxon>
        <taxon>Magnoliopsida</taxon>
        <taxon>Liliopsida</taxon>
        <taxon>Poales</taxon>
        <taxon>Poaceae</taxon>
        <taxon>PACMAD clade</taxon>
        <taxon>Panicoideae</taxon>
        <taxon>Panicodae</taxon>
        <taxon>Paniceae</taxon>
        <taxon>Melinidinae</taxon>
        <taxon>Urochloa</taxon>
    </lineage>
</organism>
<dbReference type="Pfam" id="PF13968">
    <property type="entry name" value="DUF4220"/>
    <property type="match status" value="1"/>
</dbReference>
<protein>
    <recommendedName>
        <fullName evidence="3">DUF4220 domain-containing protein</fullName>
    </recommendedName>
</protein>
<name>A0ABC8W7E2_9POAL</name>
<dbReference type="PANTHER" id="PTHR31325">
    <property type="entry name" value="OS01G0798800 PROTEIN-RELATED"/>
    <property type="match status" value="1"/>
</dbReference>
<evidence type="ECO:0000256" key="2">
    <source>
        <dbReference type="SAM" id="Phobius"/>
    </source>
</evidence>
<dbReference type="EMBL" id="OZ075121">
    <property type="protein sequence ID" value="CAL4903759.1"/>
    <property type="molecule type" value="Genomic_DNA"/>
</dbReference>
<dbReference type="AlphaFoldDB" id="A0ABC8W7E2"/>
<feature type="region of interest" description="Disordered" evidence="1">
    <location>
        <begin position="805"/>
        <end position="824"/>
    </location>
</feature>
<feature type="transmembrane region" description="Helical" evidence="2">
    <location>
        <begin position="165"/>
        <end position="189"/>
    </location>
</feature>
<evidence type="ECO:0000259" key="3">
    <source>
        <dbReference type="Pfam" id="PF13968"/>
    </source>
</evidence>
<keyword evidence="5" id="KW-1185">Reference proteome</keyword>
<accession>A0ABC8W7E2</accession>
<keyword evidence="2" id="KW-0472">Membrane</keyword>
<feature type="transmembrane region" description="Helical" evidence="2">
    <location>
        <begin position="69"/>
        <end position="87"/>
    </location>
</feature>
<feature type="transmembrane region" description="Helical" evidence="2">
    <location>
        <begin position="33"/>
        <end position="57"/>
    </location>
</feature>
<dbReference type="Proteomes" id="UP001497457">
    <property type="component" value="Chromosome 11b"/>
</dbReference>
<evidence type="ECO:0000313" key="4">
    <source>
        <dbReference type="EMBL" id="CAL4903759.1"/>
    </source>
</evidence>
<proteinExistence type="predicted"/>
<reference evidence="4" key="1">
    <citation type="submission" date="2024-10" db="EMBL/GenBank/DDBJ databases">
        <authorList>
            <person name="Ryan C."/>
        </authorList>
    </citation>
    <scope>NUCLEOTIDE SEQUENCE [LARGE SCALE GENOMIC DNA]</scope>
</reference>
<feature type="transmembrane region" description="Helical" evidence="2">
    <location>
        <begin position="225"/>
        <end position="245"/>
    </location>
</feature>
<evidence type="ECO:0000256" key="1">
    <source>
        <dbReference type="SAM" id="MobiDB-lite"/>
    </source>
</evidence>
<feature type="transmembrane region" description="Helical" evidence="2">
    <location>
        <begin position="94"/>
        <end position="116"/>
    </location>
</feature>